<dbReference type="EMBL" id="JXMS01000026">
    <property type="protein sequence ID" value="OBQ46305.1"/>
    <property type="molecule type" value="Genomic_DNA"/>
</dbReference>
<dbReference type="STRING" id="1560234.SP90_12875"/>
<evidence type="ECO:0000259" key="1">
    <source>
        <dbReference type="PROSITE" id="PS50987"/>
    </source>
</evidence>
<keyword evidence="3" id="KW-1185">Reference proteome</keyword>
<dbReference type="InterPro" id="IPR013216">
    <property type="entry name" value="Methyltransf_11"/>
</dbReference>
<dbReference type="Gene3D" id="1.10.10.10">
    <property type="entry name" value="Winged helix-like DNA-binding domain superfamily/Winged helix DNA-binding domain"/>
    <property type="match status" value="1"/>
</dbReference>
<dbReference type="CDD" id="cd00090">
    <property type="entry name" value="HTH_ARSR"/>
    <property type="match status" value="1"/>
</dbReference>
<protein>
    <submittedName>
        <fullName evidence="2">ArsR family transcriptional regulator</fullName>
    </submittedName>
</protein>
<dbReference type="CDD" id="cd02440">
    <property type="entry name" value="AdoMet_MTases"/>
    <property type="match status" value="1"/>
</dbReference>
<dbReference type="GO" id="GO:0008757">
    <property type="term" value="F:S-adenosylmethionine-dependent methyltransferase activity"/>
    <property type="evidence" value="ECO:0007669"/>
    <property type="project" value="InterPro"/>
</dbReference>
<proteinExistence type="predicted"/>
<dbReference type="Proteomes" id="UP000091979">
    <property type="component" value="Unassembled WGS sequence"/>
</dbReference>
<dbReference type="SMART" id="SM00418">
    <property type="entry name" value="HTH_ARSR"/>
    <property type="match status" value="1"/>
</dbReference>
<dbReference type="PATRIC" id="fig|1560234.3.peg.1685"/>
<sequence length="306" mass="34663">MSTILPVFKALADETRLRLLHVLNRYELSVNELVTILEMGQSRVSRHLKILTGAGLLSSRRDGLWVFYSAPPEGEGREFIDAVAPFIDSDETLDSDMEMAATIIEERVRKTKQFFNAIAEDWDQLNREVIGEFDLPGAIIERMPRCKVAVDLGCGTGTLLERMLERSLNVIGVDGSPRMLELAKRRLVEDEDRVSLRIGDLEHLPLRDGEADFATINMVLHHLSHPGKSLKEIRRVLRKGGLLVLADFDKHDNEKMRVDYGDRWLGFDMRNLALKLTEAGFALRQSTMHPVRNGLTIHLIVAENTQ</sequence>
<dbReference type="InterPro" id="IPR036390">
    <property type="entry name" value="WH_DNA-bd_sf"/>
</dbReference>
<dbReference type="PANTHER" id="PTHR43861">
    <property type="entry name" value="TRANS-ACONITATE 2-METHYLTRANSFERASE-RELATED"/>
    <property type="match status" value="1"/>
</dbReference>
<dbReference type="InterPro" id="IPR011991">
    <property type="entry name" value="ArsR-like_HTH"/>
</dbReference>
<name>A0A1B7XAA3_9BACT</name>
<dbReference type="RefSeq" id="WP_066856962.1">
    <property type="nucleotide sequence ID" value="NZ_JXMS01000026.1"/>
</dbReference>
<organism evidence="2 3">
    <name type="scientific">Halodesulfovibrio spirochaetisodalis</name>
    <dbReference type="NCBI Taxonomy" id="1560234"/>
    <lineage>
        <taxon>Bacteria</taxon>
        <taxon>Pseudomonadati</taxon>
        <taxon>Thermodesulfobacteriota</taxon>
        <taxon>Desulfovibrionia</taxon>
        <taxon>Desulfovibrionales</taxon>
        <taxon>Desulfovibrionaceae</taxon>
        <taxon>Halodesulfovibrio</taxon>
    </lineage>
</organism>
<accession>A0A1B7XAA3</accession>
<dbReference type="PRINTS" id="PR00778">
    <property type="entry name" value="HTHARSR"/>
</dbReference>
<dbReference type="Gene3D" id="3.40.50.150">
    <property type="entry name" value="Vaccinia Virus protein VP39"/>
    <property type="match status" value="1"/>
</dbReference>
<dbReference type="InterPro" id="IPR029063">
    <property type="entry name" value="SAM-dependent_MTases_sf"/>
</dbReference>
<evidence type="ECO:0000313" key="2">
    <source>
        <dbReference type="EMBL" id="OBQ46305.1"/>
    </source>
</evidence>
<dbReference type="Pfam" id="PF08241">
    <property type="entry name" value="Methyltransf_11"/>
    <property type="match status" value="1"/>
</dbReference>
<dbReference type="SUPFAM" id="SSF46785">
    <property type="entry name" value="Winged helix' DNA-binding domain"/>
    <property type="match status" value="1"/>
</dbReference>
<dbReference type="AlphaFoldDB" id="A0A1B7XAA3"/>
<dbReference type="GO" id="GO:0003700">
    <property type="term" value="F:DNA-binding transcription factor activity"/>
    <property type="evidence" value="ECO:0007669"/>
    <property type="project" value="InterPro"/>
</dbReference>
<evidence type="ECO:0000313" key="3">
    <source>
        <dbReference type="Proteomes" id="UP000091979"/>
    </source>
</evidence>
<comment type="caution">
    <text evidence="2">The sequence shown here is derived from an EMBL/GenBank/DDBJ whole genome shotgun (WGS) entry which is preliminary data.</text>
</comment>
<dbReference type="Pfam" id="PF01022">
    <property type="entry name" value="HTH_5"/>
    <property type="match status" value="1"/>
</dbReference>
<dbReference type="OrthoDB" id="9789575at2"/>
<dbReference type="InterPro" id="IPR001845">
    <property type="entry name" value="HTH_ArsR_DNA-bd_dom"/>
</dbReference>
<dbReference type="NCBIfam" id="NF033788">
    <property type="entry name" value="HTH_metalloreg"/>
    <property type="match status" value="1"/>
</dbReference>
<dbReference type="InterPro" id="IPR036388">
    <property type="entry name" value="WH-like_DNA-bd_sf"/>
</dbReference>
<dbReference type="PROSITE" id="PS50987">
    <property type="entry name" value="HTH_ARSR_2"/>
    <property type="match status" value="1"/>
</dbReference>
<gene>
    <name evidence="2" type="ORF">SP90_12875</name>
</gene>
<dbReference type="SUPFAM" id="SSF53335">
    <property type="entry name" value="S-adenosyl-L-methionine-dependent methyltransferases"/>
    <property type="match status" value="1"/>
</dbReference>
<reference evidence="2 3" key="1">
    <citation type="submission" date="2015-01" db="EMBL/GenBank/DDBJ databases">
        <title>Desulfovibrio sp. JC271 draft genome sequence.</title>
        <authorList>
            <person name="Shivani Y."/>
            <person name="Subhash Y."/>
            <person name="Sasikala C."/>
            <person name="Ramana C.V."/>
        </authorList>
    </citation>
    <scope>NUCLEOTIDE SEQUENCE [LARGE SCALE GENOMIC DNA]</scope>
    <source>
        <strain evidence="2 3">JC271</strain>
    </source>
</reference>
<feature type="domain" description="HTH arsR-type" evidence="1">
    <location>
        <begin position="1"/>
        <end position="91"/>
    </location>
</feature>